<dbReference type="RefSeq" id="XP_007319642.1">
    <property type="nucleotide sequence ID" value="XM_007319580.1"/>
</dbReference>
<protein>
    <submittedName>
        <fullName evidence="1">Uncharacterized protein</fullName>
    </submittedName>
</protein>
<dbReference type="HOGENOM" id="CLU_1511475_0_0_1"/>
<dbReference type="GeneID" id="18819741"/>
<evidence type="ECO:0000313" key="1">
    <source>
        <dbReference type="EMBL" id="EGO23880.1"/>
    </source>
</evidence>
<dbReference type="KEGG" id="sla:SERLADRAFT_470326"/>
<name>F8NZ60_SERL9</name>
<dbReference type="Proteomes" id="UP000008064">
    <property type="component" value="Unassembled WGS sequence"/>
</dbReference>
<accession>F8NZ60</accession>
<dbReference type="AlphaFoldDB" id="F8NZ60"/>
<reference evidence="1" key="1">
    <citation type="submission" date="2011-04" db="EMBL/GenBank/DDBJ databases">
        <title>Evolution of plant cell wall degrading machinery underlies the functional diversity of forest fungi.</title>
        <authorList>
            <consortium name="US DOE Joint Genome Institute (JGI-PGF)"/>
            <person name="Eastwood D.C."/>
            <person name="Floudas D."/>
            <person name="Binder M."/>
            <person name="Majcherczyk A."/>
            <person name="Schneider P."/>
            <person name="Aerts A."/>
            <person name="Asiegbu F.O."/>
            <person name="Baker S.E."/>
            <person name="Barry K."/>
            <person name="Bendiksby M."/>
            <person name="Blumentritt M."/>
            <person name="Coutinho P.M."/>
            <person name="Cullen D."/>
            <person name="Cullen D."/>
            <person name="Gathman A."/>
            <person name="Goodell B."/>
            <person name="Henrissat B."/>
            <person name="Ihrmark K."/>
            <person name="Kauserud H."/>
            <person name="Kohler A."/>
            <person name="LaButti K."/>
            <person name="Lapidus A."/>
            <person name="Lavin J.L."/>
            <person name="Lee Y.-H."/>
            <person name="Lindquist E."/>
            <person name="Lilly W."/>
            <person name="Lucas S."/>
            <person name="Morin E."/>
            <person name="Murat C."/>
            <person name="Oguiza J.A."/>
            <person name="Park J."/>
            <person name="Pisabarro A.G."/>
            <person name="Riley R."/>
            <person name="Rosling A."/>
            <person name="Salamov A."/>
            <person name="Schmidt O."/>
            <person name="Schmutz J."/>
            <person name="Skrede I."/>
            <person name="Stenlid J."/>
            <person name="Wiebenga A."/>
            <person name="Xie X."/>
            <person name="Kues U."/>
            <person name="Hibbett D.S."/>
            <person name="Hoffmeister D."/>
            <person name="Hogberg N."/>
            <person name="Martin F."/>
            <person name="Grigoriev I.V."/>
            <person name="Watkinson S.C."/>
        </authorList>
    </citation>
    <scope>NUCLEOTIDE SEQUENCE</scope>
    <source>
        <strain evidence="1">S7.9</strain>
    </source>
</reference>
<sequence length="178" mass="19553">MISNADKAMLRAAARKAATTNKITRPSSIPPSKLSILSVTRDTLISIAKNVSKAEVHIMRSSTRNRDVIPTVNTERVVRKPRSQLPCTPVSFFSRTIRPPLATIQKNPVEVQNIRARDIKTLASPKPTRLLTPTTVPFKIRASTGFNTKGVVKGFGIARLSAAVQKPSHLLIRSRNLL</sequence>
<dbReference type="EMBL" id="GL945435">
    <property type="protein sequence ID" value="EGO23880.1"/>
    <property type="molecule type" value="Genomic_DNA"/>
</dbReference>
<organism>
    <name type="scientific">Serpula lacrymans var. lacrymans (strain S7.9)</name>
    <name type="common">Dry rot fungus</name>
    <dbReference type="NCBI Taxonomy" id="578457"/>
    <lineage>
        <taxon>Eukaryota</taxon>
        <taxon>Fungi</taxon>
        <taxon>Dikarya</taxon>
        <taxon>Basidiomycota</taxon>
        <taxon>Agaricomycotina</taxon>
        <taxon>Agaricomycetes</taxon>
        <taxon>Agaricomycetidae</taxon>
        <taxon>Boletales</taxon>
        <taxon>Coniophorineae</taxon>
        <taxon>Serpulaceae</taxon>
        <taxon>Serpula</taxon>
    </lineage>
</organism>
<gene>
    <name evidence="1" type="ORF">SERLADRAFT_470326</name>
</gene>
<proteinExistence type="predicted"/>